<dbReference type="GO" id="GO:0005794">
    <property type="term" value="C:Golgi apparatus"/>
    <property type="evidence" value="ECO:0007669"/>
    <property type="project" value="TreeGrafter"/>
</dbReference>
<dbReference type="GO" id="GO:0016020">
    <property type="term" value="C:membrane"/>
    <property type="evidence" value="ECO:0007669"/>
    <property type="project" value="UniProtKB-SubCell"/>
</dbReference>
<evidence type="ECO:0000256" key="3">
    <source>
        <dbReference type="ARBA" id="ARBA00022729"/>
    </source>
</evidence>
<keyword evidence="10" id="KW-1185">Reference proteome</keyword>
<evidence type="ECO:0000259" key="8">
    <source>
        <dbReference type="Pfam" id="PF06814"/>
    </source>
</evidence>
<comment type="subcellular location">
    <subcellularLocation>
        <location evidence="1">Membrane</location>
        <topology evidence="1">Multi-pass membrane protein</topology>
    </subcellularLocation>
</comment>
<dbReference type="eggNOG" id="KOG2569">
    <property type="taxonomic scope" value="Eukaryota"/>
</dbReference>
<dbReference type="GeneID" id="25908967"/>
<name>A0A0L0FRG0_9EUKA</name>
<feature type="transmembrane region" description="Helical" evidence="6">
    <location>
        <begin position="345"/>
        <end position="371"/>
    </location>
</feature>
<sequence length="579" mass="64364">MKGVFCTLIWCVLCINLPLLVKADNHTEFNSLTVTACTPVVQFGLKSGGELELNVNEWMLNSTSVSGIYIRRTLNSLTSQIQDRSDGGRFCVLDQWHVKNMKNGNKKKTKYHPKGGMGGMFTIQNSVIAQITNGCLEAPVVLFPGLEEYIAVEVTGNTSVTSASGTNTCASRVALRITDDRAAGLYTAYACNCEGSGGGAGLVIPDGNTTAAQVLKEEETKTSLQERGYQRNHHKYHPPLTYNISVVAFNLQMDYAEGSDDRVTKRNYLSAGLIPLPQVYAGCSLCFGTLAVWLGYLMYSGREHVNFVHVLLVLLVITKAVSLVLHSVWYTRIQYVGTASEPWNILFYVLHFMKAMLMFAVLLLIGSGAFFVKHTISEKDQRVLYIVLGLQVLSNVAYMVLEEANIGDRASVADSMLSSLVYMVDFGCFVGVWYVMVGVIKHLQMATEDRDKHAVSVHKLNLFKRFYSVVIFYVYLSRLGIPMFADAIPYDYQWIPDALLQALAFGVFTMVAIWFRPAPDNPYFSIPQEDDIDVEEMELGTLVISEGADDARDDFEVSPLVVASDTRDNESSMRRVRRG</sequence>
<evidence type="ECO:0000313" key="9">
    <source>
        <dbReference type="EMBL" id="KNC79136.1"/>
    </source>
</evidence>
<reference evidence="9 10" key="1">
    <citation type="submission" date="2011-02" db="EMBL/GenBank/DDBJ databases">
        <title>The Genome Sequence of Sphaeroforma arctica JP610.</title>
        <authorList>
            <consortium name="The Broad Institute Genome Sequencing Platform"/>
            <person name="Russ C."/>
            <person name="Cuomo C."/>
            <person name="Young S.K."/>
            <person name="Zeng Q."/>
            <person name="Gargeya S."/>
            <person name="Alvarado L."/>
            <person name="Berlin A."/>
            <person name="Chapman S.B."/>
            <person name="Chen Z."/>
            <person name="Freedman E."/>
            <person name="Gellesch M."/>
            <person name="Goldberg J."/>
            <person name="Griggs A."/>
            <person name="Gujja S."/>
            <person name="Heilman E."/>
            <person name="Heiman D."/>
            <person name="Howarth C."/>
            <person name="Mehta T."/>
            <person name="Neiman D."/>
            <person name="Pearson M."/>
            <person name="Roberts A."/>
            <person name="Saif S."/>
            <person name="Shea T."/>
            <person name="Shenoy N."/>
            <person name="Sisk P."/>
            <person name="Stolte C."/>
            <person name="Sykes S."/>
            <person name="White J."/>
            <person name="Yandava C."/>
            <person name="Burger G."/>
            <person name="Gray M.W."/>
            <person name="Holland P.W.H."/>
            <person name="King N."/>
            <person name="Lang F.B.F."/>
            <person name="Roger A.J."/>
            <person name="Ruiz-Trillo I."/>
            <person name="Haas B."/>
            <person name="Nusbaum C."/>
            <person name="Birren B."/>
        </authorList>
    </citation>
    <scope>NUCLEOTIDE SEQUENCE [LARGE SCALE GENOMIC DNA]</scope>
    <source>
        <strain evidence="9 10">JP610</strain>
    </source>
</reference>
<feature type="transmembrane region" description="Helical" evidence="6">
    <location>
        <begin position="466"/>
        <end position="488"/>
    </location>
</feature>
<keyword evidence="5 6" id="KW-0472">Membrane</keyword>
<proteinExistence type="predicted"/>
<evidence type="ECO:0000256" key="4">
    <source>
        <dbReference type="ARBA" id="ARBA00022989"/>
    </source>
</evidence>
<dbReference type="EMBL" id="KQ242359">
    <property type="protein sequence ID" value="KNC79136.1"/>
    <property type="molecule type" value="Genomic_DNA"/>
</dbReference>
<dbReference type="RefSeq" id="XP_014153038.1">
    <property type="nucleotide sequence ID" value="XM_014297563.1"/>
</dbReference>
<dbReference type="Proteomes" id="UP000054560">
    <property type="component" value="Unassembled WGS sequence"/>
</dbReference>
<keyword evidence="3 7" id="KW-0732">Signal</keyword>
<gene>
    <name evidence="9" type="ORF">SARC_08463</name>
</gene>
<protein>
    <recommendedName>
        <fullName evidence="8">GOST seven transmembrane domain-containing protein</fullName>
    </recommendedName>
</protein>
<evidence type="ECO:0000256" key="7">
    <source>
        <dbReference type="SAM" id="SignalP"/>
    </source>
</evidence>
<dbReference type="Pfam" id="PF06814">
    <property type="entry name" value="GOST_TM"/>
    <property type="match status" value="1"/>
</dbReference>
<dbReference type="InterPro" id="IPR009637">
    <property type="entry name" value="GPR107/GPR108-like"/>
</dbReference>
<dbReference type="PANTHER" id="PTHR21229">
    <property type="entry name" value="LUNG SEVEN TRANSMEMBRANE RECEPTOR"/>
    <property type="match status" value="1"/>
</dbReference>
<evidence type="ECO:0000256" key="5">
    <source>
        <dbReference type="ARBA" id="ARBA00023136"/>
    </source>
</evidence>
<evidence type="ECO:0000256" key="1">
    <source>
        <dbReference type="ARBA" id="ARBA00004141"/>
    </source>
</evidence>
<dbReference type="InterPro" id="IPR053937">
    <property type="entry name" value="GOST_TM"/>
</dbReference>
<feature type="chain" id="PRO_5005538750" description="GOST seven transmembrane domain-containing protein" evidence="7">
    <location>
        <begin position="24"/>
        <end position="579"/>
    </location>
</feature>
<dbReference type="AlphaFoldDB" id="A0A0L0FRG0"/>
<dbReference type="PANTHER" id="PTHR21229:SF2">
    <property type="entry name" value="RE59932P"/>
    <property type="match status" value="1"/>
</dbReference>
<feature type="signal peptide" evidence="7">
    <location>
        <begin position="1"/>
        <end position="23"/>
    </location>
</feature>
<feature type="transmembrane region" description="Helical" evidence="6">
    <location>
        <begin position="279"/>
        <end position="299"/>
    </location>
</feature>
<keyword evidence="2 6" id="KW-0812">Transmembrane</keyword>
<accession>A0A0L0FRG0</accession>
<feature type="transmembrane region" description="Helical" evidence="6">
    <location>
        <begin position="383"/>
        <end position="401"/>
    </location>
</feature>
<feature type="transmembrane region" description="Helical" evidence="6">
    <location>
        <begin position="306"/>
        <end position="325"/>
    </location>
</feature>
<feature type="transmembrane region" description="Helical" evidence="6">
    <location>
        <begin position="494"/>
        <end position="515"/>
    </location>
</feature>
<organism evidence="9 10">
    <name type="scientific">Sphaeroforma arctica JP610</name>
    <dbReference type="NCBI Taxonomy" id="667725"/>
    <lineage>
        <taxon>Eukaryota</taxon>
        <taxon>Ichthyosporea</taxon>
        <taxon>Ichthyophonida</taxon>
        <taxon>Sphaeroforma</taxon>
    </lineage>
</organism>
<feature type="domain" description="GOST seven transmembrane" evidence="8">
    <location>
        <begin position="275"/>
        <end position="522"/>
    </location>
</feature>
<evidence type="ECO:0000256" key="2">
    <source>
        <dbReference type="ARBA" id="ARBA00022692"/>
    </source>
</evidence>
<evidence type="ECO:0000256" key="6">
    <source>
        <dbReference type="SAM" id="Phobius"/>
    </source>
</evidence>
<dbReference type="OrthoDB" id="29657at2759"/>
<evidence type="ECO:0000313" key="10">
    <source>
        <dbReference type="Proteomes" id="UP000054560"/>
    </source>
</evidence>
<keyword evidence="4 6" id="KW-1133">Transmembrane helix</keyword>
<feature type="transmembrane region" description="Helical" evidence="6">
    <location>
        <begin position="421"/>
        <end position="440"/>
    </location>
</feature>